<dbReference type="EMBL" id="CADIJZ010000006">
    <property type="protein sequence ID" value="CAB3665589.1"/>
    <property type="molecule type" value="Genomic_DNA"/>
</dbReference>
<name>A0A2N7WHI6_9BURK</name>
<accession>A0A2N7WHI6</accession>
<reference evidence="2 3" key="1">
    <citation type="submission" date="2018-01" db="EMBL/GenBank/DDBJ databases">
        <title>Whole genome analyses suggest that Burkholderia sensu lato contains two further novel genera in the rhizoxinica-symbiotica group Mycetohabitans gen. nov., and Trinickia gen. nov.: implications for the evolution of diazotrophy and nodulation in the Burkholderiaceae.</title>
        <authorList>
            <person name="Estrada-de los Santos P."/>
            <person name="Palmer M."/>
            <person name="Chavez-Ramirez B."/>
            <person name="Beukes C."/>
            <person name="Steenkamp E.T."/>
            <person name="Hirsch A.M."/>
            <person name="Manyaka P."/>
            <person name="Maluk M."/>
            <person name="Lafos M."/>
            <person name="Crook M."/>
            <person name="Gross E."/>
            <person name="Simon M.F."/>
            <person name="Bueno dos Reis Junior F."/>
            <person name="Poole P.S."/>
            <person name="Venter S.N."/>
            <person name="James E.K."/>
        </authorList>
    </citation>
    <scope>NUCLEOTIDE SEQUENCE [LARGE SCALE GENOMIC DNA]</scope>
    <source>
        <strain evidence="2 3">WSM 3937</strain>
    </source>
</reference>
<dbReference type="Proteomes" id="UP000494205">
    <property type="component" value="Unassembled WGS sequence"/>
</dbReference>
<evidence type="ECO:0000313" key="4">
    <source>
        <dbReference type="Proteomes" id="UP000494205"/>
    </source>
</evidence>
<keyword evidence="3" id="KW-1185">Reference proteome</keyword>
<organism evidence="1 4">
    <name type="scientific">Paraburkholderia rhynchosiae</name>
    <dbReference type="NCBI Taxonomy" id="487049"/>
    <lineage>
        <taxon>Bacteria</taxon>
        <taxon>Pseudomonadati</taxon>
        <taxon>Pseudomonadota</taxon>
        <taxon>Betaproteobacteria</taxon>
        <taxon>Burkholderiales</taxon>
        <taxon>Burkholderiaceae</taxon>
        <taxon>Paraburkholderia</taxon>
    </lineage>
</organism>
<evidence type="ECO:0000313" key="3">
    <source>
        <dbReference type="Proteomes" id="UP000235659"/>
    </source>
</evidence>
<evidence type="ECO:0000313" key="1">
    <source>
        <dbReference type="EMBL" id="CAB3665589.1"/>
    </source>
</evidence>
<dbReference type="EMBL" id="PNXY01000015">
    <property type="protein sequence ID" value="PMS28888.1"/>
    <property type="molecule type" value="Genomic_DNA"/>
</dbReference>
<proteinExistence type="predicted"/>
<dbReference type="AlphaFoldDB" id="A0A2N7WHI6"/>
<evidence type="ECO:0000313" key="2">
    <source>
        <dbReference type="EMBL" id="PMS28888.1"/>
    </source>
</evidence>
<sequence>MATAAEGLVGGLTIEVARARARIDAAVSAGVDATKARRVLVRLELELADAKKRAIEEFHRLPANPYA</sequence>
<dbReference type="RefSeq" id="WP_102634010.1">
    <property type="nucleotide sequence ID" value="NZ_CADIJZ010000006.1"/>
</dbReference>
<gene>
    <name evidence="2" type="ORF">C0Z16_20890</name>
    <name evidence="1" type="ORF">LMG27174_01864</name>
</gene>
<protein>
    <submittedName>
        <fullName evidence="1">Uncharacterized protein</fullName>
    </submittedName>
</protein>
<dbReference type="Proteomes" id="UP000235659">
    <property type="component" value="Unassembled WGS sequence"/>
</dbReference>
<reference evidence="1 4" key="2">
    <citation type="submission" date="2020-04" db="EMBL/GenBank/DDBJ databases">
        <authorList>
            <person name="De Canck E."/>
        </authorList>
    </citation>
    <scope>NUCLEOTIDE SEQUENCE [LARGE SCALE GENOMIC DNA]</scope>
    <source>
        <strain evidence="1 4">LMG 27174</strain>
    </source>
</reference>